<evidence type="ECO:0000256" key="4">
    <source>
        <dbReference type="ARBA" id="ARBA00022679"/>
    </source>
</evidence>
<dbReference type="PRINTS" id="PR00625">
    <property type="entry name" value="JDOMAIN"/>
</dbReference>
<dbReference type="PANTHER" id="PTHR44899:SF3">
    <property type="entry name" value="SERINE_THREONINE-PROTEIN KINASE NEK1"/>
    <property type="match status" value="1"/>
</dbReference>
<evidence type="ECO:0000256" key="2">
    <source>
        <dbReference type="ARBA" id="ARBA00012513"/>
    </source>
</evidence>
<dbReference type="GO" id="GO:0005524">
    <property type="term" value="F:ATP binding"/>
    <property type="evidence" value="ECO:0007669"/>
    <property type="project" value="UniProtKB-UniRule"/>
</dbReference>
<dbReference type="InterPro" id="IPR051131">
    <property type="entry name" value="NEK_Ser/Thr_kinase_NIMA"/>
</dbReference>
<dbReference type="SUPFAM" id="SSF56112">
    <property type="entry name" value="Protein kinase-like (PK-like)"/>
    <property type="match status" value="1"/>
</dbReference>
<organism evidence="14 15">
    <name type="scientific">Globodera pallida</name>
    <name type="common">Potato cyst nematode worm</name>
    <name type="synonym">Heterodera pallida</name>
    <dbReference type="NCBI Taxonomy" id="36090"/>
    <lineage>
        <taxon>Eukaryota</taxon>
        <taxon>Metazoa</taxon>
        <taxon>Ecdysozoa</taxon>
        <taxon>Nematoda</taxon>
        <taxon>Chromadorea</taxon>
        <taxon>Rhabditida</taxon>
        <taxon>Tylenchina</taxon>
        <taxon>Tylenchomorpha</taxon>
        <taxon>Tylenchoidea</taxon>
        <taxon>Heteroderidae</taxon>
        <taxon>Heteroderinae</taxon>
        <taxon>Globodera</taxon>
    </lineage>
</organism>
<keyword evidence="4" id="KW-0808">Transferase</keyword>
<evidence type="ECO:0000256" key="10">
    <source>
        <dbReference type="PROSITE-ProRule" id="PRU10141"/>
    </source>
</evidence>
<evidence type="ECO:0000256" key="6">
    <source>
        <dbReference type="ARBA" id="ARBA00022777"/>
    </source>
</evidence>
<keyword evidence="6" id="KW-0418">Kinase</keyword>
<dbReference type="PROSITE" id="PS50011">
    <property type="entry name" value="PROTEIN_KINASE_DOM"/>
    <property type="match status" value="1"/>
</dbReference>
<dbReference type="GO" id="GO:0006950">
    <property type="term" value="P:response to stress"/>
    <property type="evidence" value="ECO:0007669"/>
    <property type="project" value="UniProtKB-ARBA"/>
</dbReference>
<dbReference type="InterPro" id="IPR001623">
    <property type="entry name" value="DnaJ_domain"/>
</dbReference>
<dbReference type="InterPro" id="IPR001245">
    <property type="entry name" value="Ser-Thr/Tyr_kinase_cat_dom"/>
</dbReference>
<evidence type="ECO:0000259" key="13">
    <source>
        <dbReference type="PROSITE" id="PS50188"/>
    </source>
</evidence>
<reference evidence="14" key="1">
    <citation type="submission" date="2014-05" db="EMBL/GenBank/DDBJ databases">
        <title>The genome and life-stage specific transcriptomes of Globodera pallida elucidate key aspects of plant parasitism by a cyst nematode.</title>
        <authorList>
            <person name="Cotton J.A."/>
            <person name="Lilley C.J."/>
            <person name="Jones L.M."/>
            <person name="Kikuchi T."/>
            <person name="Reid A.J."/>
            <person name="Thorpe P."/>
            <person name="Tsai I.J."/>
            <person name="Beasley H."/>
            <person name="Blok V."/>
            <person name="Cock P.J.A."/>
            <person name="Van den Akker S.E."/>
            <person name="Holroyd N."/>
            <person name="Hunt M."/>
            <person name="Mantelin S."/>
            <person name="Naghra H."/>
            <person name="Pain A."/>
            <person name="Palomares-Rius J.E."/>
            <person name="Zarowiecki M."/>
            <person name="Berriman M."/>
            <person name="Jones J.T."/>
            <person name="Urwin P.E."/>
        </authorList>
    </citation>
    <scope>NUCLEOTIDE SEQUENCE [LARGE SCALE GENOMIC DNA]</scope>
    <source>
        <strain evidence="14">Lindley</strain>
    </source>
</reference>
<dbReference type="Gene3D" id="2.60.120.920">
    <property type="match status" value="1"/>
</dbReference>
<dbReference type="GO" id="GO:0004674">
    <property type="term" value="F:protein serine/threonine kinase activity"/>
    <property type="evidence" value="ECO:0007669"/>
    <property type="project" value="UniProtKB-KW"/>
</dbReference>
<dbReference type="SMART" id="SM00220">
    <property type="entry name" value="S_TKc"/>
    <property type="match status" value="1"/>
</dbReference>
<evidence type="ECO:0000259" key="11">
    <source>
        <dbReference type="PROSITE" id="PS50011"/>
    </source>
</evidence>
<dbReference type="InterPro" id="IPR000719">
    <property type="entry name" value="Prot_kinase_dom"/>
</dbReference>
<evidence type="ECO:0000256" key="7">
    <source>
        <dbReference type="ARBA" id="ARBA00022840"/>
    </source>
</evidence>
<evidence type="ECO:0000256" key="9">
    <source>
        <dbReference type="ARBA" id="ARBA00048679"/>
    </source>
</evidence>
<dbReference type="CDD" id="cd06257">
    <property type="entry name" value="DnaJ"/>
    <property type="match status" value="1"/>
</dbReference>
<keyword evidence="14" id="KW-1185">Reference proteome</keyword>
<dbReference type="Gene3D" id="1.10.287.110">
    <property type="entry name" value="DnaJ domain"/>
    <property type="match status" value="1"/>
</dbReference>
<dbReference type="PROSITE" id="PS50188">
    <property type="entry name" value="B302_SPRY"/>
    <property type="match status" value="1"/>
</dbReference>
<dbReference type="PROSITE" id="PS50076">
    <property type="entry name" value="DNAJ_2"/>
    <property type="match status" value="1"/>
</dbReference>
<dbReference type="InterPro" id="IPR013320">
    <property type="entry name" value="ConA-like_dom_sf"/>
</dbReference>
<reference evidence="15" key="2">
    <citation type="submission" date="2016-06" db="UniProtKB">
        <authorList>
            <consortium name="WormBaseParasite"/>
        </authorList>
    </citation>
    <scope>IDENTIFICATION</scope>
</reference>
<evidence type="ECO:0000256" key="1">
    <source>
        <dbReference type="ARBA" id="ARBA00010886"/>
    </source>
</evidence>
<dbReference type="AlphaFoldDB" id="A0A183BXG6"/>
<dbReference type="PRINTS" id="PR00109">
    <property type="entry name" value="TYRKINASE"/>
</dbReference>
<feature type="binding site" evidence="10">
    <location>
        <position position="119"/>
    </location>
    <ligand>
        <name>ATP</name>
        <dbReference type="ChEBI" id="CHEBI:30616"/>
    </ligand>
</feature>
<dbReference type="CDD" id="cd12885">
    <property type="entry name" value="SPRY_RanBP_like"/>
    <property type="match status" value="1"/>
</dbReference>
<dbReference type="Pfam" id="PF00622">
    <property type="entry name" value="SPRY"/>
    <property type="match status" value="1"/>
</dbReference>
<feature type="domain" description="B30.2/SPRY" evidence="13">
    <location>
        <begin position="336"/>
        <end position="529"/>
    </location>
</feature>
<dbReference type="PANTHER" id="PTHR44899">
    <property type="entry name" value="CAMK FAMILY PROTEIN KINASE"/>
    <property type="match status" value="1"/>
</dbReference>
<evidence type="ECO:0000256" key="5">
    <source>
        <dbReference type="ARBA" id="ARBA00022741"/>
    </source>
</evidence>
<evidence type="ECO:0000313" key="15">
    <source>
        <dbReference type="WBParaSite" id="GPLIN_000530500"/>
    </source>
</evidence>
<comment type="catalytic activity">
    <reaction evidence="8">
        <text>L-threonyl-[protein] + ATP = O-phospho-L-threonyl-[protein] + ADP + H(+)</text>
        <dbReference type="Rhea" id="RHEA:46608"/>
        <dbReference type="Rhea" id="RHEA-COMP:11060"/>
        <dbReference type="Rhea" id="RHEA-COMP:11605"/>
        <dbReference type="ChEBI" id="CHEBI:15378"/>
        <dbReference type="ChEBI" id="CHEBI:30013"/>
        <dbReference type="ChEBI" id="CHEBI:30616"/>
        <dbReference type="ChEBI" id="CHEBI:61977"/>
        <dbReference type="ChEBI" id="CHEBI:456216"/>
        <dbReference type="EC" id="2.7.11.1"/>
    </reaction>
</comment>
<dbReference type="InterPro" id="IPR001870">
    <property type="entry name" value="B30.2/SPRY"/>
</dbReference>
<keyword evidence="5 10" id="KW-0547">Nucleotide-binding</keyword>
<dbReference type="Proteomes" id="UP000050741">
    <property type="component" value="Unassembled WGS sequence"/>
</dbReference>
<dbReference type="PROSITE" id="PS00108">
    <property type="entry name" value="PROTEIN_KINASE_ST"/>
    <property type="match status" value="1"/>
</dbReference>
<dbReference type="InterPro" id="IPR043136">
    <property type="entry name" value="B30.2/SPRY_sf"/>
</dbReference>
<dbReference type="Pfam" id="PF00069">
    <property type="entry name" value="Pkinase"/>
    <property type="match status" value="1"/>
</dbReference>
<dbReference type="SMART" id="SM00449">
    <property type="entry name" value="SPRY"/>
    <property type="match status" value="1"/>
</dbReference>
<evidence type="ECO:0000313" key="14">
    <source>
        <dbReference type="Proteomes" id="UP000050741"/>
    </source>
</evidence>
<proteinExistence type="inferred from homology"/>
<evidence type="ECO:0000256" key="8">
    <source>
        <dbReference type="ARBA" id="ARBA00047899"/>
    </source>
</evidence>
<dbReference type="SUPFAM" id="SSF49899">
    <property type="entry name" value="Concanavalin A-like lectins/glucanases"/>
    <property type="match status" value="1"/>
</dbReference>
<accession>A0A183BXG6</accession>
<dbReference type="SUPFAM" id="SSF46565">
    <property type="entry name" value="Chaperone J-domain"/>
    <property type="match status" value="1"/>
</dbReference>
<feature type="domain" description="J" evidence="12">
    <location>
        <begin position="13"/>
        <end position="75"/>
    </location>
</feature>
<dbReference type="InterPro" id="IPR003877">
    <property type="entry name" value="SPRY_dom"/>
</dbReference>
<evidence type="ECO:0000259" key="12">
    <source>
        <dbReference type="PROSITE" id="PS50076"/>
    </source>
</evidence>
<dbReference type="InterPro" id="IPR011009">
    <property type="entry name" value="Kinase-like_dom_sf"/>
</dbReference>
<name>A0A183BXG6_GLOPA</name>
<feature type="domain" description="Protein kinase" evidence="11">
    <location>
        <begin position="90"/>
        <end position="351"/>
    </location>
</feature>
<dbReference type="InterPro" id="IPR036869">
    <property type="entry name" value="J_dom_sf"/>
</dbReference>
<dbReference type="InterPro" id="IPR044736">
    <property type="entry name" value="Gid1/RanBPM/SPLA_SPRY"/>
</dbReference>
<protein>
    <recommendedName>
        <fullName evidence="2">non-specific serine/threonine protein kinase</fullName>
        <ecNumber evidence="2">2.7.11.1</ecNumber>
    </recommendedName>
</protein>
<dbReference type="PROSITE" id="PS00107">
    <property type="entry name" value="PROTEIN_KINASE_ATP"/>
    <property type="match status" value="1"/>
</dbReference>
<comment type="similarity">
    <text evidence="1">Belongs to the protein kinase superfamily. NEK Ser/Thr protein kinase family. NIMA subfamily.</text>
</comment>
<dbReference type="EC" id="2.7.11.1" evidence="2"/>
<comment type="catalytic activity">
    <reaction evidence="9">
        <text>L-seryl-[protein] + ATP = O-phospho-L-seryl-[protein] + ADP + H(+)</text>
        <dbReference type="Rhea" id="RHEA:17989"/>
        <dbReference type="Rhea" id="RHEA-COMP:9863"/>
        <dbReference type="Rhea" id="RHEA-COMP:11604"/>
        <dbReference type="ChEBI" id="CHEBI:15378"/>
        <dbReference type="ChEBI" id="CHEBI:29999"/>
        <dbReference type="ChEBI" id="CHEBI:30616"/>
        <dbReference type="ChEBI" id="CHEBI:83421"/>
        <dbReference type="ChEBI" id="CHEBI:456216"/>
        <dbReference type="EC" id="2.7.11.1"/>
    </reaction>
</comment>
<dbReference type="SMART" id="SM00271">
    <property type="entry name" value="DnaJ"/>
    <property type="match status" value="1"/>
</dbReference>
<dbReference type="WBParaSite" id="GPLIN_000530500">
    <property type="protein sequence ID" value="GPLIN_000530500"/>
    <property type="gene ID" value="GPLIN_000530500"/>
</dbReference>
<dbReference type="Pfam" id="PF00226">
    <property type="entry name" value="DnaJ"/>
    <property type="match status" value="1"/>
</dbReference>
<evidence type="ECO:0000256" key="3">
    <source>
        <dbReference type="ARBA" id="ARBA00022527"/>
    </source>
</evidence>
<dbReference type="InterPro" id="IPR008271">
    <property type="entry name" value="Ser/Thr_kinase_AS"/>
</dbReference>
<keyword evidence="3" id="KW-0723">Serine/threonine-protein kinase</keyword>
<keyword evidence="7 10" id="KW-0067">ATP-binding</keyword>
<dbReference type="InterPro" id="IPR017441">
    <property type="entry name" value="Protein_kinase_ATP_BS"/>
</dbReference>
<dbReference type="Gene3D" id="1.10.510.10">
    <property type="entry name" value="Transferase(Phosphotransferase) domain 1"/>
    <property type="match status" value="1"/>
</dbReference>
<sequence length="536" mass="60762">MSDLVAGNDENISYYDLLGVNKRATADEINRKFKKIMLEFHTDKNPDGAVMSKIFSMAKETLTDQRARAFYDAQQGYSFFEPKLYSFDAFKDVREIGAGAYGTVFYGKAPPSNRDVALKRINLTKNSTDVVKEVNILKSLSHPNIVKCFYSFDEVARGVKYHVLVLEYVNGGDLVTWLKRKTNDRRLLVPEADIWRVFSQIADAVQYIHARRIIHRDLKPANVLLTTDDTVKLADFGLSRQQNAESYAHTFCGTLLYMSPECIQGKPYTAETDIWSLGCILYEMAALRSPFFDSKGNINSLMQKIRDAEYPPFPDRCSYTEQLGQIVQRCLNSVYKERPSAVDVYWVAARLIPQKNCWDSAACHCKLSLSKPDRLIAQHNGETERDWSSVRAEKPLLWKNSYFEVKILEYTSGIFIGLATKWIPLDYFVGYHEGTYSYSSAGIFWGHEVEGCRHNAGGRPLIVGKPRFGVGDVVGCGVNLKNRQIIYTKNGERLDTANLFVTFATDLFPCVTLGMPGDKFEANFGPDFKFNIADEI</sequence>